<gene>
    <name evidence="7" type="primary">rplT</name>
    <name evidence="9" type="ORF">HNQ65_004000</name>
</gene>
<dbReference type="FunFam" id="1.10.1900.20:FF:000001">
    <property type="entry name" value="50S ribosomal protein L20"/>
    <property type="match status" value="1"/>
</dbReference>
<keyword evidence="3 7" id="KW-0694">RNA-binding</keyword>
<dbReference type="CDD" id="cd07026">
    <property type="entry name" value="Ribosomal_L20"/>
    <property type="match status" value="1"/>
</dbReference>
<dbReference type="InterPro" id="IPR035566">
    <property type="entry name" value="Ribosomal_protein_bL20_C"/>
</dbReference>
<dbReference type="GO" id="GO:0019843">
    <property type="term" value="F:rRNA binding"/>
    <property type="evidence" value="ECO:0007669"/>
    <property type="project" value="UniProtKB-UniRule"/>
</dbReference>
<dbReference type="Pfam" id="PF00453">
    <property type="entry name" value="Ribosomal_L20"/>
    <property type="match status" value="1"/>
</dbReference>
<dbReference type="GO" id="GO:1990904">
    <property type="term" value="C:ribonucleoprotein complex"/>
    <property type="evidence" value="ECO:0007669"/>
    <property type="project" value="UniProtKB-KW"/>
</dbReference>
<dbReference type="PANTHER" id="PTHR10986">
    <property type="entry name" value="39S RIBOSOMAL PROTEIN L20"/>
    <property type="match status" value="1"/>
</dbReference>
<evidence type="ECO:0000313" key="10">
    <source>
        <dbReference type="Proteomes" id="UP000590740"/>
    </source>
</evidence>
<dbReference type="RefSeq" id="WP_184342182.1">
    <property type="nucleotide sequence ID" value="NZ_JACHIG010000009.1"/>
</dbReference>
<dbReference type="AlphaFoldDB" id="A0A7W7YDX6"/>
<evidence type="ECO:0000256" key="6">
    <source>
        <dbReference type="ARBA" id="ARBA00035172"/>
    </source>
</evidence>
<dbReference type="PRINTS" id="PR00062">
    <property type="entry name" value="RIBOSOMALL20"/>
</dbReference>
<protein>
    <recommendedName>
        <fullName evidence="6 7">Large ribosomal subunit protein bL20</fullName>
    </recommendedName>
</protein>
<evidence type="ECO:0000313" key="9">
    <source>
        <dbReference type="EMBL" id="MBB5034406.1"/>
    </source>
</evidence>
<dbReference type="GO" id="GO:0006412">
    <property type="term" value="P:translation"/>
    <property type="evidence" value="ECO:0007669"/>
    <property type="project" value="InterPro"/>
</dbReference>
<evidence type="ECO:0000256" key="4">
    <source>
        <dbReference type="ARBA" id="ARBA00022980"/>
    </source>
</evidence>
<dbReference type="GO" id="GO:0005840">
    <property type="term" value="C:ribosome"/>
    <property type="evidence" value="ECO:0007669"/>
    <property type="project" value="UniProtKB-KW"/>
</dbReference>
<evidence type="ECO:0000256" key="3">
    <source>
        <dbReference type="ARBA" id="ARBA00022884"/>
    </source>
</evidence>
<dbReference type="GO" id="GO:0003735">
    <property type="term" value="F:structural constituent of ribosome"/>
    <property type="evidence" value="ECO:0007669"/>
    <property type="project" value="InterPro"/>
</dbReference>
<dbReference type="PROSITE" id="PS00937">
    <property type="entry name" value="RIBOSOMAL_L20"/>
    <property type="match status" value="1"/>
</dbReference>
<keyword evidence="2 7" id="KW-0699">rRNA-binding</keyword>
<evidence type="ECO:0000256" key="8">
    <source>
        <dbReference type="RuleBase" id="RU000560"/>
    </source>
</evidence>
<dbReference type="EMBL" id="JACHIG010000009">
    <property type="protein sequence ID" value="MBB5034406.1"/>
    <property type="molecule type" value="Genomic_DNA"/>
</dbReference>
<evidence type="ECO:0000256" key="2">
    <source>
        <dbReference type="ARBA" id="ARBA00022730"/>
    </source>
</evidence>
<dbReference type="Gene3D" id="6.10.160.10">
    <property type="match status" value="1"/>
</dbReference>
<dbReference type="GO" id="GO:0000027">
    <property type="term" value="P:ribosomal large subunit assembly"/>
    <property type="evidence" value="ECO:0007669"/>
    <property type="project" value="UniProtKB-UniRule"/>
</dbReference>
<comment type="similarity">
    <text evidence="1 7 8">Belongs to the bacterial ribosomal protein bL20 family.</text>
</comment>
<keyword evidence="5 7" id="KW-0687">Ribonucleoprotein</keyword>
<dbReference type="Gene3D" id="1.10.1900.20">
    <property type="entry name" value="Ribosomal protein L20"/>
    <property type="match status" value="1"/>
</dbReference>
<organism evidence="9 10">
    <name type="scientific">Prosthecobacter vanneervenii</name>
    <dbReference type="NCBI Taxonomy" id="48466"/>
    <lineage>
        <taxon>Bacteria</taxon>
        <taxon>Pseudomonadati</taxon>
        <taxon>Verrucomicrobiota</taxon>
        <taxon>Verrucomicrobiia</taxon>
        <taxon>Verrucomicrobiales</taxon>
        <taxon>Verrucomicrobiaceae</taxon>
        <taxon>Prosthecobacter</taxon>
    </lineage>
</organism>
<comment type="function">
    <text evidence="7 8">Binds directly to 23S ribosomal RNA and is necessary for the in vitro assembly process of the 50S ribosomal subunit. It is not involved in the protein synthesizing functions of that subunit.</text>
</comment>
<evidence type="ECO:0000256" key="5">
    <source>
        <dbReference type="ARBA" id="ARBA00023274"/>
    </source>
</evidence>
<comment type="caution">
    <text evidence="9">The sequence shown here is derived from an EMBL/GenBank/DDBJ whole genome shotgun (WGS) entry which is preliminary data.</text>
</comment>
<dbReference type="InterPro" id="IPR049946">
    <property type="entry name" value="RIBOSOMAL_L20_CS"/>
</dbReference>
<keyword evidence="4 7" id="KW-0689">Ribosomal protein</keyword>
<evidence type="ECO:0000256" key="1">
    <source>
        <dbReference type="ARBA" id="ARBA00007698"/>
    </source>
</evidence>
<keyword evidence="10" id="KW-1185">Reference proteome</keyword>
<name>A0A7W7YDX6_9BACT</name>
<accession>A0A7W7YDX6</accession>
<reference evidence="9 10" key="1">
    <citation type="submission" date="2020-08" db="EMBL/GenBank/DDBJ databases">
        <title>Genomic Encyclopedia of Type Strains, Phase IV (KMG-IV): sequencing the most valuable type-strain genomes for metagenomic binning, comparative biology and taxonomic classification.</title>
        <authorList>
            <person name="Goeker M."/>
        </authorList>
    </citation>
    <scope>NUCLEOTIDE SEQUENCE [LARGE SCALE GENOMIC DNA]</scope>
    <source>
        <strain evidence="9 10">DSM 12252</strain>
    </source>
</reference>
<dbReference type="HAMAP" id="MF_00382">
    <property type="entry name" value="Ribosomal_bL20"/>
    <property type="match status" value="1"/>
</dbReference>
<evidence type="ECO:0000256" key="7">
    <source>
        <dbReference type="HAMAP-Rule" id="MF_00382"/>
    </source>
</evidence>
<dbReference type="SUPFAM" id="SSF74731">
    <property type="entry name" value="Ribosomal protein L20"/>
    <property type="match status" value="1"/>
</dbReference>
<dbReference type="InterPro" id="IPR005813">
    <property type="entry name" value="Ribosomal_bL20"/>
</dbReference>
<dbReference type="NCBIfam" id="TIGR01032">
    <property type="entry name" value="rplT_bact"/>
    <property type="match status" value="1"/>
</dbReference>
<proteinExistence type="inferred from homology"/>
<dbReference type="Proteomes" id="UP000590740">
    <property type="component" value="Unassembled WGS sequence"/>
</dbReference>
<sequence>MSRATNSPASRKRRKRVLAKAKGYRGFRSTHFRYAKDAVRKAETYATRDRKAKKRSFRNLWVQRINAATRPLGLSYSRFMEGLKFAGIELDRKVLADLAVKDIAAIEALVLQAKAALEKKAAAAPAAA</sequence>